<dbReference type="OrthoDB" id="429143at2759"/>
<accession>A0A6G1JL94</accession>
<reference evidence="2" key="1">
    <citation type="journal article" date="2020" name="Stud. Mycol.">
        <title>101 Dothideomycetes genomes: a test case for predicting lifestyles and emergence of pathogens.</title>
        <authorList>
            <person name="Haridas S."/>
            <person name="Albert R."/>
            <person name="Binder M."/>
            <person name="Bloem J."/>
            <person name="Labutti K."/>
            <person name="Salamov A."/>
            <person name="Andreopoulos B."/>
            <person name="Baker S."/>
            <person name="Barry K."/>
            <person name="Bills G."/>
            <person name="Bluhm B."/>
            <person name="Cannon C."/>
            <person name="Castanera R."/>
            <person name="Culley D."/>
            <person name="Daum C."/>
            <person name="Ezra D."/>
            <person name="Gonzalez J."/>
            <person name="Henrissat B."/>
            <person name="Kuo A."/>
            <person name="Liang C."/>
            <person name="Lipzen A."/>
            <person name="Lutzoni F."/>
            <person name="Magnuson J."/>
            <person name="Mondo S."/>
            <person name="Nolan M."/>
            <person name="Ohm R."/>
            <person name="Pangilinan J."/>
            <person name="Park H.-J."/>
            <person name="Ramirez L."/>
            <person name="Alfaro M."/>
            <person name="Sun H."/>
            <person name="Tritt A."/>
            <person name="Yoshinaga Y."/>
            <person name="Zwiers L.-H."/>
            <person name="Turgeon B."/>
            <person name="Goodwin S."/>
            <person name="Spatafora J."/>
            <person name="Crous P."/>
            <person name="Grigoriev I."/>
        </authorList>
    </citation>
    <scope>NUCLEOTIDE SEQUENCE</scope>
    <source>
        <strain evidence="2">CBS 122367</strain>
    </source>
</reference>
<feature type="domain" description="FAD dependent oxidoreductase" evidence="1">
    <location>
        <begin position="79"/>
        <end position="456"/>
    </location>
</feature>
<organism evidence="2 3">
    <name type="scientific">Lentithecium fluviatile CBS 122367</name>
    <dbReference type="NCBI Taxonomy" id="1168545"/>
    <lineage>
        <taxon>Eukaryota</taxon>
        <taxon>Fungi</taxon>
        <taxon>Dikarya</taxon>
        <taxon>Ascomycota</taxon>
        <taxon>Pezizomycotina</taxon>
        <taxon>Dothideomycetes</taxon>
        <taxon>Pleosporomycetidae</taxon>
        <taxon>Pleosporales</taxon>
        <taxon>Massarineae</taxon>
        <taxon>Lentitheciaceae</taxon>
        <taxon>Lentithecium</taxon>
    </lineage>
</organism>
<protein>
    <submittedName>
        <fullName evidence="2">DAO-domain-containing protein</fullName>
    </submittedName>
</protein>
<dbReference type="Proteomes" id="UP000799291">
    <property type="component" value="Unassembled WGS sequence"/>
</dbReference>
<dbReference type="InterPro" id="IPR036188">
    <property type="entry name" value="FAD/NAD-bd_sf"/>
</dbReference>
<dbReference type="AlphaFoldDB" id="A0A6G1JL94"/>
<dbReference type="GO" id="GO:0005737">
    <property type="term" value="C:cytoplasm"/>
    <property type="evidence" value="ECO:0007669"/>
    <property type="project" value="TreeGrafter"/>
</dbReference>
<proteinExistence type="predicted"/>
<keyword evidence="3" id="KW-1185">Reference proteome</keyword>
<dbReference type="PANTHER" id="PTHR13847:SF260">
    <property type="entry name" value="FAD DEPENDENT OXIDOREDUCTASE DOMAIN-CONTAINING PROTEIN"/>
    <property type="match status" value="1"/>
</dbReference>
<gene>
    <name evidence="2" type="ORF">K458DRAFT_287499</name>
</gene>
<dbReference type="Gene3D" id="3.50.50.60">
    <property type="entry name" value="FAD/NAD(P)-binding domain"/>
    <property type="match status" value="1"/>
</dbReference>
<evidence type="ECO:0000313" key="3">
    <source>
        <dbReference type="Proteomes" id="UP000799291"/>
    </source>
</evidence>
<evidence type="ECO:0000259" key="1">
    <source>
        <dbReference type="Pfam" id="PF01266"/>
    </source>
</evidence>
<dbReference type="EMBL" id="MU005570">
    <property type="protein sequence ID" value="KAF2690895.1"/>
    <property type="molecule type" value="Genomic_DNA"/>
</dbReference>
<evidence type="ECO:0000313" key="2">
    <source>
        <dbReference type="EMBL" id="KAF2690895.1"/>
    </source>
</evidence>
<dbReference type="PANTHER" id="PTHR13847">
    <property type="entry name" value="SARCOSINE DEHYDROGENASE-RELATED"/>
    <property type="match status" value="1"/>
</dbReference>
<dbReference type="Pfam" id="PF01266">
    <property type="entry name" value="DAO"/>
    <property type="match status" value="1"/>
</dbReference>
<dbReference type="InterPro" id="IPR006076">
    <property type="entry name" value="FAD-dep_OxRdtase"/>
</dbReference>
<sequence>MKESESPSPRLGSVTGVTLPETSAILNVQEHGDSSARTGSVRTGFPKQGGQSLSYWLQQVRCDPLLDHRTTEDLPAEADTVIIGSGLTGTLVAKHHLETWPDRSVVVLEAREFCSGATGRNAGHCKPDQWRGFGKYGKAYGAEQAMKILDNEAATWQALVAYAKENSVDCDLWVGDTLDVPLDVEVAKTGREVFERYRSLGGKVDHIRVTDDPAEAFKVTRIKTAKACYAWQASTLQPWKLTAHIMRDNLKKGVNLQTHTVAISVRNGSHNNRKWVVETYRGTIACCTVVHATNAYSAALEPSMQGVITPKPHMCNKVVPPRAFCGFKTIQNSYGVLLPDGGLFSINPRCSADGMMMFGGSNPGQKQLDAWVEKHPEHCIDDGFSRVDSVTDCVRNFVEENFVSWEGSEIGPGEGFDYSWSGIIGLSADGVPFVGELPAKPGQWICAGHHGHGMARIFTAAPGLVQLMNGETWAATGLPDVYEITAERLERVRAASEGKSKVAII</sequence>
<name>A0A6G1JL94_9PLEO</name>
<dbReference type="SUPFAM" id="SSF51905">
    <property type="entry name" value="FAD/NAD(P)-binding domain"/>
    <property type="match status" value="1"/>
</dbReference>
<dbReference type="Gene3D" id="3.30.9.10">
    <property type="entry name" value="D-Amino Acid Oxidase, subunit A, domain 2"/>
    <property type="match status" value="1"/>
</dbReference>